<evidence type="ECO:0000313" key="1">
    <source>
        <dbReference type="EMBL" id="EBY6219981.1"/>
    </source>
</evidence>
<name>A0A5W9UGA3_SALTM</name>
<organism evidence="1">
    <name type="scientific">Salmonella typhimurium</name>
    <dbReference type="NCBI Taxonomy" id="90371"/>
    <lineage>
        <taxon>Bacteria</taxon>
        <taxon>Pseudomonadati</taxon>
        <taxon>Pseudomonadota</taxon>
        <taxon>Gammaproteobacteria</taxon>
        <taxon>Enterobacterales</taxon>
        <taxon>Enterobacteriaceae</taxon>
        <taxon>Salmonella</taxon>
    </lineage>
</organism>
<reference evidence="2" key="3">
    <citation type="submission" date="2019-01" db="EMBL/GenBank/DDBJ databases">
        <authorList>
            <consortium name="NCBI Pathogen Detection Project"/>
        </authorList>
    </citation>
    <scope>NUCLEOTIDE SEQUENCE</scope>
    <source>
        <strain evidence="3">LT8</strain>
        <strain evidence="2">S02785-16</strain>
    </source>
</reference>
<dbReference type="AlphaFoldDB" id="A0A5W9UGA3"/>
<dbReference type="EMBL" id="AAHOOE010000057">
    <property type="protein sequence ID" value="EBY6219981.1"/>
    <property type="molecule type" value="Genomic_DNA"/>
</dbReference>
<reference evidence="1" key="2">
    <citation type="submission" date="2018-09" db="EMBL/GenBank/DDBJ databases">
        <authorList>
            <person name="Ashton P.M."/>
            <person name="Dallman T."/>
            <person name="Nair S."/>
            <person name="De Pinna E."/>
            <person name="Peters T."/>
            <person name="Grant K."/>
        </authorList>
    </citation>
    <scope>NUCLEOTIDE SEQUENCE</scope>
    <source>
        <strain evidence="1">582305</strain>
    </source>
</reference>
<dbReference type="EMBL" id="DAANIC010000127">
    <property type="protein sequence ID" value="HAC9972763.1"/>
    <property type="molecule type" value="Genomic_DNA"/>
</dbReference>
<sequence length="164" mass="19097">MAGTVWNDVNTGREVFSMTHLHPQLHKVEVSGVLVEIEISFGFHVFTDQKQVGKVMSFRGETRHFCQERYEGSKTIVQRILSAIENGEYITAFISKGQGQRYYHLNHHDDFILMEIRKPQGKDNCLRIHVVTAYTMDEWGVVNKGRNLKFRYVLEQRLQGKKIV</sequence>
<accession>A0A5W9UGA3</accession>
<dbReference type="EMBL" id="DAANEN010000043">
    <property type="protein sequence ID" value="HAC9524641.1"/>
    <property type="molecule type" value="Genomic_DNA"/>
</dbReference>
<gene>
    <name evidence="1" type="ORF">D5N95_24950</name>
    <name evidence="2" type="ORF">G0K38_24450</name>
    <name evidence="3" type="ORF">G0L35_24645</name>
</gene>
<reference evidence="2" key="1">
    <citation type="journal article" date="2018" name="Genome Biol.">
        <title>SKESA: strategic k-mer extension for scrupulous assemblies.</title>
        <authorList>
            <person name="Souvorov A."/>
            <person name="Agarwala R."/>
            <person name="Lipman D.J."/>
        </authorList>
    </citation>
    <scope>NUCLEOTIDE SEQUENCE</scope>
    <source>
        <strain evidence="3">LT8</strain>
        <strain evidence="2">S02785-16</strain>
    </source>
</reference>
<proteinExistence type="predicted"/>
<protein>
    <submittedName>
        <fullName evidence="1">Uncharacterized protein</fullName>
    </submittedName>
</protein>
<evidence type="ECO:0000313" key="3">
    <source>
        <dbReference type="EMBL" id="HAC9972763.1"/>
    </source>
</evidence>
<comment type="caution">
    <text evidence="1">The sequence shown here is derived from an EMBL/GenBank/DDBJ whole genome shotgun (WGS) entry which is preliminary data.</text>
</comment>
<evidence type="ECO:0000313" key="2">
    <source>
        <dbReference type="EMBL" id="HAC9524641.1"/>
    </source>
</evidence>